<feature type="compositionally biased region" description="Polar residues" evidence="4">
    <location>
        <begin position="261"/>
        <end position="270"/>
    </location>
</feature>
<keyword evidence="2" id="KW-0677">Repeat</keyword>
<dbReference type="PRINTS" id="PR00633">
    <property type="entry name" value="RCCNDNSATION"/>
</dbReference>
<organism evidence="6 7">
    <name type="scientific">Cladonia borealis</name>
    <dbReference type="NCBI Taxonomy" id="184061"/>
    <lineage>
        <taxon>Eukaryota</taxon>
        <taxon>Fungi</taxon>
        <taxon>Dikarya</taxon>
        <taxon>Ascomycota</taxon>
        <taxon>Pezizomycotina</taxon>
        <taxon>Lecanoromycetes</taxon>
        <taxon>OSLEUM clade</taxon>
        <taxon>Lecanoromycetidae</taxon>
        <taxon>Lecanorales</taxon>
        <taxon>Lecanorineae</taxon>
        <taxon>Cladoniaceae</taxon>
        <taxon>Cladonia</taxon>
    </lineage>
</organism>
<dbReference type="InterPro" id="IPR058923">
    <property type="entry name" value="RCC1-like_dom"/>
</dbReference>
<feature type="repeat" description="RCC1" evidence="3">
    <location>
        <begin position="296"/>
        <end position="350"/>
    </location>
</feature>
<proteinExistence type="predicted"/>
<protein>
    <recommendedName>
        <fullName evidence="5">RCC1-like domain-containing protein</fullName>
    </recommendedName>
</protein>
<evidence type="ECO:0000256" key="4">
    <source>
        <dbReference type="SAM" id="MobiDB-lite"/>
    </source>
</evidence>
<evidence type="ECO:0000256" key="2">
    <source>
        <dbReference type="ARBA" id="ARBA00022737"/>
    </source>
</evidence>
<evidence type="ECO:0000256" key="1">
    <source>
        <dbReference type="ARBA" id="ARBA00022658"/>
    </source>
</evidence>
<dbReference type="InterPro" id="IPR000408">
    <property type="entry name" value="Reg_chr_condens"/>
</dbReference>
<feature type="repeat" description="RCC1" evidence="3">
    <location>
        <begin position="468"/>
        <end position="532"/>
    </location>
</feature>
<dbReference type="PROSITE" id="PS00626">
    <property type="entry name" value="RCC1_2"/>
    <property type="match status" value="1"/>
</dbReference>
<gene>
    <name evidence="6" type="ORF">JMJ35_008771</name>
</gene>
<dbReference type="SUPFAM" id="SSF50985">
    <property type="entry name" value="RCC1/BLIP-II"/>
    <property type="match status" value="1"/>
</dbReference>
<dbReference type="PROSITE" id="PS00625">
    <property type="entry name" value="RCC1_1"/>
    <property type="match status" value="1"/>
</dbReference>
<feature type="compositionally biased region" description="Acidic residues" evidence="4">
    <location>
        <begin position="245"/>
        <end position="255"/>
    </location>
</feature>
<feature type="domain" description="RCC1-like" evidence="5">
    <location>
        <begin position="161"/>
        <end position="582"/>
    </location>
</feature>
<dbReference type="InterPro" id="IPR009091">
    <property type="entry name" value="RCC1/BLIP-II"/>
</dbReference>
<dbReference type="PROSITE" id="PS50012">
    <property type="entry name" value="RCC1_3"/>
    <property type="match status" value="7"/>
</dbReference>
<feature type="repeat" description="RCC1" evidence="3">
    <location>
        <begin position="351"/>
        <end position="408"/>
    </location>
</feature>
<reference evidence="6" key="1">
    <citation type="submission" date="2023-03" db="EMBL/GenBank/DDBJ databases">
        <title>Complete genome of Cladonia borealis.</title>
        <authorList>
            <person name="Park H."/>
        </authorList>
    </citation>
    <scope>NUCLEOTIDE SEQUENCE</scope>
    <source>
        <strain evidence="6">ANT050790</strain>
    </source>
</reference>
<name>A0AA39QST2_9LECA</name>
<evidence type="ECO:0000313" key="7">
    <source>
        <dbReference type="Proteomes" id="UP001166286"/>
    </source>
</evidence>
<feature type="repeat" description="RCC1" evidence="3">
    <location>
        <begin position="533"/>
        <end position="586"/>
    </location>
</feature>
<feature type="repeat" description="RCC1" evidence="3">
    <location>
        <begin position="160"/>
        <end position="216"/>
    </location>
</feature>
<dbReference type="InterPro" id="IPR051553">
    <property type="entry name" value="Ran_GTPase-activating"/>
</dbReference>
<dbReference type="PANTHER" id="PTHR45982">
    <property type="entry name" value="REGULATOR OF CHROMOSOME CONDENSATION"/>
    <property type="match status" value="1"/>
</dbReference>
<feature type="compositionally biased region" description="Low complexity" evidence="4">
    <location>
        <begin position="78"/>
        <end position="114"/>
    </location>
</feature>
<dbReference type="GO" id="GO:0005085">
    <property type="term" value="F:guanyl-nucleotide exchange factor activity"/>
    <property type="evidence" value="ECO:0007669"/>
    <property type="project" value="TreeGrafter"/>
</dbReference>
<evidence type="ECO:0000256" key="3">
    <source>
        <dbReference type="PROSITE-ProRule" id="PRU00235"/>
    </source>
</evidence>
<comment type="caution">
    <text evidence="6">The sequence shown here is derived from an EMBL/GenBank/DDBJ whole genome shotgun (WGS) entry which is preliminary data.</text>
</comment>
<evidence type="ECO:0000259" key="5">
    <source>
        <dbReference type="Pfam" id="PF25390"/>
    </source>
</evidence>
<accession>A0AA39QST2</accession>
<dbReference type="Proteomes" id="UP001166286">
    <property type="component" value="Unassembled WGS sequence"/>
</dbReference>
<feature type="region of interest" description="Disordered" evidence="4">
    <location>
        <begin position="235"/>
        <end position="274"/>
    </location>
</feature>
<dbReference type="EMBL" id="JAFEKC020000020">
    <property type="protein sequence ID" value="KAK0508495.1"/>
    <property type="molecule type" value="Genomic_DNA"/>
</dbReference>
<dbReference type="Gene3D" id="2.130.10.30">
    <property type="entry name" value="Regulator of chromosome condensation 1/beta-lactamase-inhibitor protein II"/>
    <property type="match status" value="1"/>
</dbReference>
<dbReference type="Pfam" id="PF25390">
    <property type="entry name" value="WD40_RLD"/>
    <property type="match status" value="1"/>
</dbReference>
<feature type="compositionally biased region" description="Low complexity" evidence="4">
    <location>
        <begin position="15"/>
        <end position="41"/>
    </location>
</feature>
<dbReference type="AlphaFoldDB" id="A0AA39QST2"/>
<feature type="repeat" description="RCC1" evidence="3">
    <location>
        <begin position="217"/>
        <end position="295"/>
    </location>
</feature>
<keyword evidence="1" id="KW-0344">Guanine-nucleotide releasing factor</keyword>
<keyword evidence="7" id="KW-1185">Reference proteome</keyword>
<feature type="region of interest" description="Disordered" evidence="4">
    <location>
        <begin position="1"/>
        <end position="145"/>
    </location>
</feature>
<dbReference type="PANTHER" id="PTHR45982:SF1">
    <property type="entry name" value="REGULATOR OF CHROMOSOME CONDENSATION"/>
    <property type="match status" value="1"/>
</dbReference>
<dbReference type="GO" id="GO:0005737">
    <property type="term" value="C:cytoplasm"/>
    <property type="evidence" value="ECO:0007669"/>
    <property type="project" value="TreeGrafter"/>
</dbReference>
<feature type="repeat" description="RCC1" evidence="3">
    <location>
        <begin position="409"/>
        <end position="467"/>
    </location>
</feature>
<sequence length="608" mass="64021">MARSATAAKPATTLKRASTRAPAKAPAKATTKASTKPPTKKAAPKDALPNGKPTGVKKPTPKSKTTRASSPKEKGKATAKAAAVAKAPASTKKAPTKATAKASTKASQKAPAKAPSKRKVDDEEDDEVNDTPRPAKRSRVATTPAPKPKVVINKAPTQRLDVFVFGEGSSSELGLGTAKNAIDVKRPRLNPLLPAEDVGVVQIAAGGMHVAALTHDNKILTWGVNDSGALGRNTNWDGGLKDMDDNNSDDSDDSDSGLNPYESTPTQVPASNFPEGTHFVKLSAGDSHTLALTDDGLVYGWGVFRKLDGILGFLPGEDKKEEPNPVLLPHLKNIVDICSGSNHCLAIDNKGGVFVWGAGEQNQLGYHIVQRTSTEKGGSLKPQPFRTRLRTYKAIYTGADHSFAIDKKERVWAWGMNSFGGCGIEEGAGDDNAVVYTPQIVKSLSLENDSIVHIEGGNHHSIALTATGKALTWGRVDGSQVGLDMATVPKTSIITDERDKPRILIVPTALPNIGKATWVAAGSDHNIAINDKGLAYSWGLSATLQTGLATTEDVKFPTHIDNTAVRGKMLNWAGCGGQYSIMTAPAQDDVMVNGVNGIHNGGEGSSRS</sequence>
<evidence type="ECO:0000313" key="6">
    <source>
        <dbReference type="EMBL" id="KAK0508495.1"/>
    </source>
</evidence>